<dbReference type="Pfam" id="PF12645">
    <property type="entry name" value="HTH_16"/>
    <property type="match status" value="1"/>
</dbReference>
<dbReference type="AlphaFoldDB" id="A0A096DNZ2"/>
<dbReference type="RefSeq" id="WP_035162315.1">
    <property type="nucleotide sequence ID" value="NZ_AZTB01000009.1"/>
</dbReference>
<evidence type="ECO:0000313" key="2">
    <source>
        <dbReference type="EMBL" id="KGG80971.1"/>
    </source>
</evidence>
<dbReference type="SUPFAM" id="SSF88946">
    <property type="entry name" value="Sigma2 domain of RNA polymerase sigma factors"/>
    <property type="match status" value="1"/>
</dbReference>
<reference evidence="2 3" key="1">
    <citation type="submission" date="2013-12" db="EMBL/GenBank/DDBJ databases">
        <title>Draft genome sequence of Caloranaerobacter sp. H53214.</title>
        <authorList>
            <person name="Jiang L.J."/>
            <person name="Shao Z.Z."/>
            <person name="Long M.N."/>
        </authorList>
    </citation>
    <scope>NUCLEOTIDE SEQUENCE [LARGE SCALE GENOMIC DNA]</scope>
    <source>
        <strain evidence="2 3">H53214</strain>
    </source>
</reference>
<dbReference type="InterPro" id="IPR024760">
    <property type="entry name" value="HTH_dom_conjug_TS-like"/>
</dbReference>
<accession>A0A096DNZ2</accession>
<organism evidence="2 3">
    <name type="scientific">Caloranaerobacter azorensis H53214</name>
    <dbReference type="NCBI Taxonomy" id="1156417"/>
    <lineage>
        <taxon>Bacteria</taxon>
        <taxon>Bacillati</taxon>
        <taxon>Bacillota</taxon>
        <taxon>Tissierellia</taxon>
        <taxon>Tissierellales</taxon>
        <taxon>Thermohalobacteraceae</taxon>
        <taxon>Caloranaerobacter</taxon>
    </lineage>
</organism>
<comment type="caution">
    <text evidence="2">The sequence shown here is derived from an EMBL/GenBank/DDBJ whole genome shotgun (WGS) entry which is preliminary data.</text>
</comment>
<protein>
    <recommendedName>
        <fullName evidence="1">Helix-turn-helix conjugative transposon-like domain-containing protein</fullName>
    </recommendedName>
</protein>
<dbReference type="InterPro" id="IPR013325">
    <property type="entry name" value="RNA_pol_sigma_r2"/>
</dbReference>
<dbReference type="EMBL" id="AZTB01000009">
    <property type="protein sequence ID" value="KGG80971.1"/>
    <property type="molecule type" value="Genomic_DNA"/>
</dbReference>
<dbReference type="GO" id="GO:0003700">
    <property type="term" value="F:DNA-binding transcription factor activity"/>
    <property type="evidence" value="ECO:0007669"/>
    <property type="project" value="InterPro"/>
</dbReference>
<dbReference type="Proteomes" id="UP000029622">
    <property type="component" value="Unassembled WGS sequence"/>
</dbReference>
<gene>
    <name evidence="2" type="ORF">Y919_03090</name>
</gene>
<sequence length="82" mass="9851">MDKNINNNRLIKRLFKLAKEGNEEALEQLLILFDPIIYKNSFIDNKFDEDCYQELRIKLIDCIKNFKFNGIKSIYAYLDIEE</sequence>
<dbReference type="GO" id="GO:0006352">
    <property type="term" value="P:DNA-templated transcription initiation"/>
    <property type="evidence" value="ECO:0007669"/>
    <property type="project" value="InterPro"/>
</dbReference>
<evidence type="ECO:0000259" key="1">
    <source>
        <dbReference type="Pfam" id="PF12645"/>
    </source>
</evidence>
<evidence type="ECO:0000313" key="3">
    <source>
        <dbReference type="Proteomes" id="UP000029622"/>
    </source>
</evidence>
<proteinExistence type="predicted"/>
<name>A0A096DNZ2_9FIRM</name>
<feature type="domain" description="Helix-turn-helix conjugative transposon-like" evidence="1">
    <location>
        <begin position="13"/>
        <end position="67"/>
    </location>
</feature>